<dbReference type="GO" id="GO:0008168">
    <property type="term" value="F:methyltransferase activity"/>
    <property type="evidence" value="ECO:0007669"/>
    <property type="project" value="UniProtKB-KW"/>
</dbReference>
<protein>
    <submittedName>
        <fullName evidence="2">FkbM family methyltransferase</fullName>
    </submittedName>
</protein>
<accession>A0A316AT21</accession>
<evidence type="ECO:0000313" key="2">
    <source>
        <dbReference type="EMBL" id="PWJ60621.1"/>
    </source>
</evidence>
<name>A0A316AT21_9BACT</name>
<dbReference type="InterPro" id="IPR006342">
    <property type="entry name" value="FkbM_mtfrase"/>
</dbReference>
<comment type="caution">
    <text evidence="2">The sequence shown here is derived from an EMBL/GenBank/DDBJ whole genome shotgun (WGS) entry which is preliminary data.</text>
</comment>
<keyword evidence="2" id="KW-0489">Methyltransferase</keyword>
<gene>
    <name evidence="2" type="ORF">CLV98_101806</name>
</gene>
<dbReference type="RefSeq" id="WP_109672928.1">
    <property type="nucleotide sequence ID" value="NZ_QGDT01000001.1"/>
</dbReference>
<dbReference type="NCBIfam" id="TIGR01444">
    <property type="entry name" value="fkbM_fam"/>
    <property type="match status" value="1"/>
</dbReference>
<dbReference type="OrthoDB" id="9812600at2"/>
<dbReference type="GO" id="GO:0032259">
    <property type="term" value="P:methylation"/>
    <property type="evidence" value="ECO:0007669"/>
    <property type="project" value="UniProtKB-KW"/>
</dbReference>
<reference evidence="2 3" key="1">
    <citation type="submission" date="2018-03" db="EMBL/GenBank/DDBJ databases">
        <title>Genomic Encyclopedia of Archaeal and Bacterial Type Strains, Phase II (KMG-II): from individual species to whole genera.</title>
        <authorList>
            <person name="Goeker M."/>
        </authorList>
    </citation>
    <scope>NUCLEOTIDE SEQUENCE [LARGE SCALE GENOMIC DNA]</scope>
    <source>
        <strain evidence="2 3">DSM 100346</strain>
    </source>
</reference>
<dbReference type="PANTHER" id="PTHR34203">
    <property type="entry name" value="METHYLTRANSFERASE, FKBM FAMILY PROTEIN"/>
    <property type="match status" value="1"/>
</dbReference>
<feature type="domain" description="Methyltransferase FkbM" evidence="1">
    <location>
        <begin position="82"/>
        <end position="234"/>
    </location>
</feature>
<dbReference type="SUPFAM" id="SSF53335">
    <property type="entry name" value="S-adenosyl-L-methionine-dependent methyltransferases"/>
    <property type="match status" value="1"/>
</dbReference>
<dbReference type="PANTHER" id="PTHR34203:SF15">
    <property type="entry name" value="SLL1173 PROTEIN"/>
    <property type="match status" value="1"/>
</dbReference>
<keyword evidence="2" id="KW-0808">Transferase</keyword>
<dbReference type="EMBL" id="QGDT01000001">
    <property type="protein sequence ID" value="PWJ60621.1"/>
    <property type="molecule type" value="Genomic_DNA"/>
</dbReference>
<dbReference type="Proteomes" id="UP000245880">
    <property type="component" value="Unassembled WGS sequence"/>
</dbReference>
<proteinExistence type="predicted"/>
<organism evidence="2 3">
    <name type="scientific">Dyadobacter jejuensis</name>
    <dbReference type="NCBI Taxonomy" id="1082580"/>
    <lineage>
        <taxon>Bacteria</taxon>
        <taxon>Pseudomonadati</taxon>
        <taxon>Bacteroidota</taxon>
        <taxon>Cytophagia</taxon>
        <taxon>Cytophagales</taxon>
        <taxon>Spirosomataceae</taxon>
        <taxon>Dyadobacter</taxon>
    </lineage>
</organism>
<sequence>MYWLRYLLKEPFHTLKTAEYRQFLRLCFLYGDKQRFKPTEVQFGDTALSVPDSMSFLWQYKEIFADQSYQFNSENSRPVIVDCGANIGMSLLYYKQQFPGANITAFEASPSIAKLLRKNLERNHITDINLIEKAVWTDDQGIWFANEAADSSSMFLGGDKVLVPSIRLADFLATQSRVDFLKMDIEGAETEVLKDCRYELHKVENIFVEFHSYIGQHQSLASVIQVLEENGFRYHVDTEQHRPSPLINHRYRNNDVMDLQLNIFGYRPKPKQG</sequence>
<evidence type="ECO:0000259" key="1">
    <source>
        <dbReference type="Pfam" id="PF05050"/>
    </source>
</evidence>
<dbReference type="Gene3D" id="3.40.50.150">
    <property type="entry name" value="Vaccinia Virus protein VP39"/>
    <property type="match status" value="1"/>
</dbReference>
<dbReference type="AlphaFoldDB" id="A0A316AT21"/>
<evidence type="ECO:0000313" key="3">
    <source>
        <dbReference type="Proteomes" id="UP000245880"/>
    </source>
</evidence>
<dbReference type="InterPro" id="IPR029063">
    <property type="entry name" value="SAM-dependent_MTases_sf"/>
</dbReference>
<keyword evidence="3" id="KW-1185">Reference proteome</keyword>
<dbReference type="Pfam" id="PF05050">
    <property type="entry name" value="Methyltransf_21"/>
    <property type="match status" value="1"/>
</dbReference>
<dbReference type="InterPro" id="IPR052514">
    <property type="entry name" value="SAM-dependent_MTase"/>
</dbReference>